<evidence type="ECO:0000256" key="1">
    <source>
        <dbReference type="ARBA" id="ARBA00004141"/>
    </source>
</evidence>
<evidence type="ECO:0000313" key="6">
    <source>
        <dbReference type="EMBL" id="SUZ94336.1"/>
    </source>
</evidence>
<keyword evidence="3 5" id="KW-1133">Transmembrane helix</keyword>
<dbReference type="EMBL" id="UINC01002225">
    <property type="protein sequence ID" value="SUZ94336.1"/>
    <property type="molecule type" value="Genomic_DNA"/>
</dbReference>
<feature type="transmembrane region" description="Helical" evidence="5">
    <location>
        <begin position="12"/>
        <end position="32"/>
    </location>
</feature>
<feature type="transmembrane region" description="Helical" evidence="5">
    <location>
        <begin position="130"/>
        <end position="152"/>
    </location>
</feature>
<evidence type="ECO:0000256" key="3">
    <source>
        <dbReference type="ARBA" id="ARBA00022989"/>
    </source>
</evidence>
<sequence length="207" mass="23657">MEETKEEEFWNTLTHFIGLLLSIGGLPVLLYSNQSQTVLSSFSILFFGFGLILLYAASTVYHFTTNFKLKEKFRTLDHISVFYLIAGSYAPVCLITLYEGKGISLFLAIIIITFLGTVFKVFYTGKFEKLSLFIYLAMGWLIILDFNTVLSLIEFKGILLMIVGGLFYTVGTLFYSLKRLKYSHAIWHVFVMGGSISHYFLVLFYVI</sequence>
<dbReference type="Pfam" id="PF03006">
    <property type="entry name" value="HlyIII"/>
    <property type="match status" value="1"/>
</dbReference>
<proteinExistence type="predicted"/>
<accession>A0A381RR12</accession>
<feature type="transmembrane region" description="Helical" evidence="5">
    <location>
        <begin position="103"/>
        <end position="123"/>
    </location>
</feature>
<organism evidence="6">
    <name type="scientific">marine metagenome</name>
    <dbReference type="NCBI Taxonomy" id="408172"/>
    <lineage>
        <taxon>unclassified sequences</taxon>
        <taxon>metagenomes</taxon>
        <taxon>ecological metagenomes</taxon>
    </lineage>
</organism>
<reference evidence="6" key="1">
    <citation type="submission" date="2018-05" db="EMBL/GenBank/DDBJ databases">
        <authorList>
            <person name="Lanie J.A."/>
            <person name="Ng W.-L."/>
            <person name="Kazmierczak K.M."/>
            <person name="Andrzejewski T.M."/>
            <person name="Davidsen T.M."/>
            <person name="Wayne K.J."/>
            <person name="Tettelin H."/>
            <person name="Glass J.I."/>
            <person name="Rusch D."/>
            <person name="Podicherti R."/>
            <person name="Tsui H.-C.T."/>
            <person name="Winkler M.E."/>
        </authorList>
    </citation>
    <scope>NUCLEOTIDE SEQUENCE</scope>
</reference>
<dbReference type="PANTHER" id="PTHR20855">
    <property type="entry name" value="ADIPOR/PROGESTIN RECEPTOR-RELATED"/>
    <property type="match status" value="1"/>
</dbReference>
<dbReference type="InterPro" id="IPR004254">
    <property type="entry name" value="AdipoR/HlyIII-related"/>
</dbReference>
<protein>
    <recommendedName>
        <fullName evidence="7">Hemolysin III family channel protein</fullName>
    </recommendedName>
</protein>
<feature type="transmembrane region" description="Helical" evidence="5">
    <location>
        <begin position="184"/>
        <end position="206"/>
    </location>
</feature>
<dbReference type="GO" id="GO:0016020">
    <property type="term" value="C:membrane"/>
    <property type="evidence" value="ECO:0007669"/>
    <property type="project" value="UniProtKB-SubCell"/>
</dbReference>
<evidence type="ECO:0000256" key="4">
    <source>
        <dbReference type="ARBA" id="ARBA00023136"/>
    </source>
</evidence>
<keyword evidence="2 5" id="KW-0812">Transmembrane</keyword>
<name>A0A381RR12_9ZZZZ</name>
<evidence type="ECO:0000256" key="2">
    <source>
        <dbReference type="ARBA" id="ARBA00022692"/>
    </source>
</evidence>
<dbReference type="PANTHER" id="PTHR20855:SF3">
    <property type="entry name" value="LD03007P"/>
    <property type="match status" value="1"/>
</dbReference>
<gene>
    <name evidence="6" type="ORF">METZ01_LOCUS47190</name>
</gene>
<feature type="transmembrane region" description="Helical" evidence="5">
    <location>
        <begin position="76"/>
        <end position="97"/>
    </location>
</feature>
<dbReference type="AlphaFoldDB" id="A0A381RR12"/>
<feature type="transmembrane region" description="Helical" evidence="5">
    <location>
        <begin position="44"/>
        <end position="64"/>
    </location>
</feature>
<evidence type="ECO:0008006" key="7">
    <source>
        <dbReference type="Google" id="ProtNLM"/>
    </source>
</evidence>
<comment type="subcellular location">
    <subcellularLocation>
        <location evidence="1">Membrane</location>
        <topology evidence="1">Multi-pass membrane protein</topology>
    </subcellularLocation>
</comment>
<evidence type="ECO:0000256" key="5">
    <source>
        <dbReference type="SAM" id="Phobius"/>
    </source>
</evidence>
<keyword evidence="4 5" id="KW-0472">Membrane</keyword>
<feature type="transmembrane region" description="Helical" evidence="5">
    <location>
        <begin position="158"/>
        <end position="177"/>
    </location>
</feature>